<keyword evidence="3" id="KW-1185">Reference proteome</keyword>
<keyword evidence="1" id="KW-0812">Transmembrane</keyword>
<dbReference type="GO" id="GO:0015661">
    <property type="term" value="F:L-lysine efflux transmembrane transporter activity"/>
    <property type="evidence" value="ECO:0007669"/>
    <property type="project" value="InterPro"/>
</dbReference>
<reference evidence="3" key="1">
    <citation type="submission" date="2012-03" db="EMBL/GenBank/DDBJ databases">
        <title>Fervidicoccus fontis complete genome analysis confirms its distinct phylogenetic position and predicts its environmental function.</title>
        <authorList>
            <person name="Lebedinsky A.V."/>
            <person name="Mardanov A.V."/>
            <person name="Gumerov V.M."/>
            <person name="Beletsky A.V."/>
            <person name="Kublanov I.V."/>
            <person name="Perevalova A.A."/>
            <person name="Bonch-Osmolovskaya E.A."/>
            <person name="Ravin N.V."/>
            <person name="Skryabin K.G."/>
        </authorList>
    </citation>
    <scope>NUCLEOTIDE SEQUENCE [LARGE SCALE GENOMIC DNA]</scope>
    <source>
        <strain evidence="3">DSM 19380 / VKM B-2539 / Kam940</strain>
    </source>
</reference>
<dbReference type="InParanoid" id="H9ZZJ9"/>
<feature type="transmembrane region" description="Helical" evidence="1">
    <location>
        <begin position="171"/>
        <end position="196"/>
    </location>
</feature>
<dbReference type="InterPro" id="IPR005642">
    <property type="entry name" value="LysO"/>
</dbReference>
<dbReference type="AlphaFoldDB" id="H9ZZJ9"/>
<accession>H9ZZJ9</accession>
<dbReference type="PANTHER" id="PTHR35804">
    <property type="entry name" value="LYSINE EXPORTER LYSO"/>
    <property type="match status" value="1"/>
</dbReference>
<evidence type="ECO:0000313" key="3">
    <source>
        <dbReference type="Proteomes" id="UP000007391"/>
    </source>
</evidence>
<dbReference type="HOGENOM" id="CLU_078428_1_0_2"/>
<sequence>MMKFYQAVILAFIAGFIAGKLFRPENVSLLMENSFLVMLVFFASIEASLRIREIKSFRKAFLGVRTLLFGILGSLITGLLFFFVLGKGSIPACMGLGWYTFTGPYLSALGGSTLGTIGFFSNLSRELFGIIAFPSIQKYFGDFGAVTYAGDPVYDVLFPFVLKYCKSEDSVIAAFVQGFLTGFVVPIIVPLSFILVNL</sequence>
<protein>
    <recommendedName>
        <fullName evidence="4">Lysine exporter LysO family protein</fullName>
    </recommendedName>
</protein>
<dbReference type="eggNOG" id="arCOG01615">
    <property type="taxonomic scope" value="Archaea"/>
</dbReference>
<keyword evidence="1" id="KW-1133">Transmembrane helix</keyword>
<dbReference type="PANTHER" id="PTHR35804:SF1">
    <property type="entry name" value="LYSINE EXPORTER LYSO"/>
    <property type="match status" value="1"/>
</dbReference>
<evidence type="ECO:0008006" key="4">
    <source>
        <dbReference type="Google" id="ProtNLM"/>
    </source>
</evidence>
<feature type="transmembrane region" description="Helical" evidence="1">
    <location>
        <begin position="105"/>
        <end position="123"/>
    </location>
</feature>
<reference evidence="2 3" key="2">
    <citation type="journal article" date="2014" name="Extremophiles">
        <title>Analysis of the complete genome of Fervidococcus fontis confirms the distinct phylogenetic position of the order Fervidicoccales and suggests its environmental function.</title>
        <authorList>
            <person name="Lebedinsky A.V."/>
            <person name="Mardanov A.V."/>
            <person name="Kublanov I.V."/>
            <person name="Gumerov V.M."/>
            <person name="Beletsky A.V."/>
            <person name="Perevalova A.A."/>
            <person name="Bidzhieva S.Kh."/>
            <person name="Bonch-Osmolovskaya E.A."/>
            <person name="Skryabin K.G."/>
            <person name="Ravin N.V."/>
        </authorList>
    </citation>
    <scope>NUCLEOTIDE SEQUENCE [LARGE SCALE GENOMIC DNA]</scope>
    <source>
        <strain evidence="3">DSM 19380 / VKM B-2539 / Kam940</strain>
    </source>
</reference>
<organism evidence="2 3">
    <name type="scientific">Fervidicoccus fontis (strain DSM 19380 / JCM 18336 / VKM B-2539 / Kam940)</name>
    <dbReference type="NCBI Taxonomy" id="1163730"/>
    <lineage>
        <taxon>Archaea</taxon>
        <taxon>Thermoproteota</taxon>
        <taxon>Thermoprotei</taxon>
        <taxon>Fervidicoccales</taxon>
        <taxon>Fervidicoccaceae</taxon>
        <taxon>Fervidicoccus</taxon>
    </lineage>
</organism>
<dbReference type="GO" id="GO:0005886">
    <property type="term" value="C:plasma membrane"/>
    <property type="evidence" value="ECO:0007669"/>
    <property type="project" value="TreeGrafter"/>
</dbReference>
<dbReference type="Pfam" id="PF03956">
    <property type="entry name" value="Lys_export"/>
    <property type="match status" value="1"/>
</dbReference>
<name>H9ZZJ9_FERFK</name>
<dbReference type="STRING" id="1163730.FFONT_0164"/>
<feature type="transmembrane region" description="Helical" evidence="1">
    <location>
        <begin position="61"/>
        <end position="85"/>
    </location>
</feature>
<dbReference type="TCDB" id="2.A.124.1.6">
    <property type="family name" value="the lysine exporter (lyso) family"/>
</dbReference>
<proteinExistence type="predicted"/>
<dbReference type="KEGG" id="ffo:FFONT_0164"/>
<dbReference type="EMBL" id="CP003423">
    <property type="protein sequence ID" value="AFH42156.1"/>
    <property type="molecule type" value="Genomic_DNA"/>
</dbReference>
<dbReference type="Proteomes" id="UP000007391">
    <property type="component" value="Chromosome"/>
</dbReference>
<evidence type="ECO:0000313" key="2">
    <source>
        <dbReference type="EMBL" id="AFH42156.1"/>
    </source>
</evidence>
<feature type="transmembrane region" description="Helical" evidence="1">
    <location>
        <begin position="29"/>
        <end position="49"/>
    </location>
</feature>
<keyword evidence="1" id="KW-0472">Membrane</keyword>
<evidence type="ECO:0000256" key="1">
    <source>
        <dbReference type="SAM" id="Phobius"/>
    </source>
</evidence>
<gene>
    <name evidence="2" type="ordered locus">FFONT_0164</name>
</gene>